<comment type="subcellular location">
    <subcellularLocation>
        <location evidence="1">Periplasm</location>
    </subcellularLocation>
</comment>
<dbReference type="PANTHER" id="PTHR39210:SF1">
    <property type="entry name" value="HEPARIN-SULFATE LYASE"/>
    <property type="match status" value="1"/>
</dbReference>
<evidence type="ECO:0000256" key="5">
    <source>
        <dbReference type="SAM" id="SignalP"/>
    </source>
</evidence>
<name>A0A7X3FY17_9BURK</name>
<dbReference type="InterPro" id="IPR008929">
    <property type="entry name" value="Chondroitin_lyas"/>
</dbReference>
<feature type="domain" description="Heparinase II N-terminal" evidence="7">
    <location>
        <begin position="80"/>
        <end position="453"/>
    </location>
</feature>
<evidence type="ECO:0000256" key="3">
    <source>
        <dbReference type="ARBA" id="ARBA00022764"/>
    </source>
</evidence>
<feature type="domain" description="Heparinase II/III-like C-terminal" evidence="6">
    <location>
        <begin position="479"/>
        <end position="697"/>
    </location>
</feature>
<dbReference type="InterPro" id="IPR012480">
    <property type="entry name" value="Hepar_II_III_C"/>
</dbReference>
<dbReference type="Gene3D" id="2.60.40.10">
    <property type="entry name" value="Immunoglobulins"/>
    <property type="match status" value="1"/>
</dbReference>
<keyword evidence="4" id="KW-0456">Lyase</keyword>
<dbReference type="InterPro" id="IPR013783">
    <property type="entry name" value="Ig-like_fold"/>
</dbReference>
<evidence type="ECO:0000259" key="6">
    <source>
        <dbReference type="Pfam" id="PF07940"/>
    </source>
</evidence>
<keyword evidence="2 5" id="KW-0732">Signal</keyword>
<organism evidence="8 9">
    <name type="scientific">Massilia cellulosiltytica</name>
    <dbReference type="NCBI Taxonomy" id="2683234"/>
    <lineage>
        <taxon>Bacteria</taxon>
        <taxon>Pseudomonadati</taxon>
        <taxon>Pseudomonadota</taxon>
        <taxon>Betaproteobacteria</taxon>
        <taxon>Burkholderiales</taxon>
        <taxon>Oxalobacteraceae</taxon>
        <taxon>Telluria group</taxon>
        <taxon>Massilia</taxon>
    </lineage>
</organism>
<evidence type="ECO:0000256" key="1">
    <source>
        <dbReference type="ARBA" id="ARBA00004418"/>
    </source>
</evidence>
<sequence length="743" mass="80837">MKFHRKGVVAVAALSSLLMSFSARADWAQSTDPLVVQPAPANGAVQAQNPPGFAWARHPTGPASYEIEITPSGGSPVKATVERNWYLPTKALALGNYTWRVRPAGSTEWSTPRAFAITSKSTVFEVPDNATLRSRILNKARPRSLAPSFTAYSTWSSAKKADLDPYVSRIINEVKLQMTALPDLSDSRWPIVIASPLTAQMASQQTDVRNRINESSRQLEAAAVLWRLKKDPVHLAEALKRGDQLASLNPAGPTSYANQDQATRQIALSLLKGMDLLAGDLDATRKARWLGVVKTRVTEMYGNIAGDNGRLDQYPFDSHGNTLMIYMALISTLALGDIPEAQTWFDFTFRAYVNTPSPWSGAEGGYANGTAYAEYAAGYMTALWDPIVQATGVNLYAKPWTLGFLDFATQFTPPGSKVHAFGDGSETKPDPRVFRAFANRMVSPRAAWYVANLPGLEDSLSVVEAPYPMPVSGTTLKVPPSNSAYYPSTGWVAMHSDIGSTGRTSFYFKSSPYGSFNHSHGDQNGLLLSVAGQPLLVKAGWYDWYGSPLWTDWYHQTKSQNAVTFDGGKGQVVTGYREQLQRNGRVTGFSAQSTYDYAEGDATPSYGGQLTMAKRQIWYLHGQNAMVVRDKMQAVVAHTYEWNFHAPVAMTVESPSSVKIAAGGQSVCLRDLNGNAPFAKWSGPAPKSGVTEDHGAFYLKNDGKSAAEFLVLIDVGCKRPTTKVATSGTTRTLTVGTQSVNLN</sequence>
<dbReference type="Pfam" id="PF07940">
    <property type="entry name" value="Hepar_II_III_C"/>
    <property type="match status" value="1"/>
</dbReference>
<evidence type="ECO:0000259" key="7">
    <source>
        <dbReference type="Pfam" id="PF16332"/>
    </source>
</evidence>
<feature type="signal peptide" evidence="5">
    <location>
        <begin position="1"/>
        <end position="25"/>
    </location>
</feature>
<dbReference type="GO" id="GO:0016829">
    <property type="term" value="F:lyase activity"/>
    <property type="evidence" value="ECO:0007669"/>
    <property type="project" value="UniProtKB-KW"/>
</dbReference>
<dbReference type="InterPro" id="IPR032518">
    <property type="entry name" value="HepII_N"/>
</dbReference>
<feature type="chain" id="PRO_5031386186" evidence="5">
    <location>
        <begin position="26"/>
        <end position="743"/>
    </location>
</feature>
<dbReference type="PANTHER" id="PTHR39210">
    <property type="entry name" value="HEPARIN-SULFATE LYASE"/>
    <property type="match status" value="1"/>
</dbReference>
<dbReference type="GO" id="GO:0042597">
    <property type="term" value="C:periplasmic space"/>
    <property type="evidence" value="ECO:0007669"/>
    <property type="project" value="UniProtKB-SubCell"/>
</dbReference>
<gene>
    <name evidence="8" type="ORF">GPY61_09385</name>
</gene>
<keyword evidence="3" id="KW-0574">Periplasm</keyword>
<proteinExistence type="predicted"/>
<dbReference type="EMBL" id="WSES01000003">
    <property type="protein sequence ID" value="MVW60144.1"/>
    <property type="molecule type" value="Genomic_DNA"/>
</dbReference>
<dbReference type="Proteomes" id="UP000443353">
    <property type="component" value="Unassembled WGS sequence"/>
</dbReference>
<evidence type="ECO:0000256" key="2">
    <source>
        <dbReference type="ARBA" id="ARBA00022729"/>
    </source>
</evidence>
<dbReference type="Gene3D" id="1.50.10.100">
    <property type="entry name" value="Chondroitin AC/alginate lyase"/>
    <property type="match status" value="1"/>
</dbReference>
<dbReference type="Gene3D" id="2.70.98.70">
    <property type="match status" value="1"/>
</dbReference>
<comment type="caution">
    <text evidence="8">The sequence shown here is derived from an EMBL/GenBank/DDBJ whole genome shotgun (WGS) entry which is preliminary data.</text>
</comment>
<evidence type="ECO:0000313" key="8">
    <source>
        <dbReference type="EMBL" id="MVW60144.1"/>
    </source>
</evidence>
<dbReference type="RefSeq" id="WP_160408364.1">
    <property type="nucleotide sequence ID" value="NZ_WSES01000003.1"/>
</dbReference>
<keyword evidence="9" id="KW-1185">Reference proteome</keyword>
<evidence type="ECO:0000313" key="9">
    <source>
        <dbReference type="Proteomes" id="UP000443353"/>
    </source>
</evidence>
<protein>
    <submittedName>
        <fullName evidence="8">DUF4962 domain-containing protein</fullName>
    </submittedName>
</protein>
<accession>A0A7X3FY17</accession>
<evidence type="ECO:0000256" key="4">
    <source>
        <dbReference type="ARBA" id="ARBA00023239"/>
    </source>
</evidence>
<dbReference type="Pfam" id="PF16332">
    <property type="entry name" value="DUF4962"/>
    <property type="match status" value="1"/>
</dbReference>
<reference evidence="8 9" key="1">
    <citation type="submission" date="2019-12" db="EMBL/GenBank/DDBJ databases">
        <authorList>
            <person name="Li C."/>
            <person name="Zhao J."/>
        </authorList>
    </citation>
    <scope>NUCLEOTIDE SEQUENCE [LARGE SCALE GENOMIC DNA]</scope>
    <source>
        <strain evidence="8 9">NEAU-DD11</strain>
    </source>
</reference>
<dbReference type="AlphaFoldDB" id="A0A7X3FY17"/>